<protein>
    <recommendedName>
        <fullName evidence="1">DUF7919 domain-containing protein</fullName>
    </recommendedName>
</protein>
<reference evidence="2 3" key="1">
    <citation type="submission" date="2018-05" db="EMBL/GenBank/DDBJ databases">
        <title>Reference genomes for bee gut microbiota database.</title>
        <authorList>
            <person name="Ellegaard K.M."/>
        </authorList>
    </citation>
    <scope>NUCLEOTIDE SEQUENCE [LARGE SCALE GENOMIC DNA]</scope>
    <source>
        <strain evidence="2 3">ESL0182</strain>
    </source>
</reference>
<accession>A0A2V4E7X7</accession>
<gene>
    <name evidence="2" type="ORF">DKK70_11210</name>
</gene>
<feature type="domain" description="DUF7919" evidence="1">
    <location>
        <begin position="1"/>
        <end position="134"/>
    </location>
</feature>
<evidence type="ECO:0000313" key="2">
    <source>
        <dbReference type="EMBL" id="PXZ06524.1"/>
    </source>
</evidence>
<dbReference type="RefSeq" id="WP_110434072.1">
    <property type="nucleotide sequence ID" value="NZ_QGLR01000012.1"/>
</dbReference>
<keyword evidence="3" id="KW-1185">Reference proteome</keyword>
<evidence type="ECO:0000259" key="1">
    <source>
        <dbReference type="Pfam" id="PF25535"/>
    </source>
</evidence>
<name>A0A2V4E7X7_9GAMM</name>
<dbReference type="Proteomes" id="UP000247932">
    <property type="component" value="Unassembled WGS sequence"/>
</dbReference>
<evidence type="ECO:0000313" key="3">
    <source>
        <dbReference type="Proteomes" id="UP000247932"/>
    </source>
</evidence>
<proteinExistence type="predicted"/>
<dbReference type="Pfam" id="PF25535">
    <property type="entry name" value="DUF7919"/>
    <property type="match status" value="1"/>
</dbReference>
<dbReference type="OrthoDB" id="6199469at2"/>
<dbReference type="AlphaFoldDB" id="A0A2V4E7X7"/>
<dbReference type="EMBL" id="QGLR01000012">
    <property type="protein sequence ID" value="PXZ06524.1"/>
    <property type="molecule type" value="Genomic_DNA"/>
</dbReference>
<sequence>MYFKDHTHYSYNWNKPLKMIVNIGWLSSEHSYEMGDTEPEFIEKLTEIISNDDIYDYTFNRIRCNTPCNLCKESILQPYINKKRNLPARIPLGYCELLIPSQVTNQYYASPDLILHYIRDHYYKPPQEYIDSVMALDLTRPFNAQDCFEYQYLKDNRILSQLLNTLLDDFIKLRNILIAEQDNTWLSAINRTIADISSAIEDTSSADYFIESARDNYYSIQRRYYGFAEFHIWRENFEERKPLNEALDQLKQKIDDDFNAISDFFKK</sequence>
<comment type="caution">
    <text evidence="2">The sequence shown here is derived from an EMBL/GenBank/DDBJ whole genome shotgun (WGS) entry which is preliminary data.</text>
</comment>
<organism evidence="2 3">
    <name type="scientific">Gilliamella apicola</name>
    <dbReference type="NCBI Taxonomy" id="1196095"/>
    <lineage>
        <taxon>Bacteria</taxon>
        <taxon>Pseudomonadati</taxon>
        <taxon>Pseudomonadota</taxon>
        <taxon>Gammaproteobacteria</taxon>
        <taxon>Orbales</taxon>
        <taxon>Orbaceae</taxon>
        <taxon>Gilliamella</taxon>
    </lineage>
</organism>
<dbReference type="InterPro" id="IPR057679">
    <property type="entry name" value="DUF7919"/>
</dbReference>